<keyword evidence="2" id="KW-1185">Reference proteome</keyword>
<organism evidence="1 2">
    <name type="scientific">Ceratodon purpureus</name>
    <name type="common">Fire moss</name>
    <name type="synonym">Dicranum purpureum</name>
    <dbReference type="NCBI Taxonomy" id="3225"/>
    <lineage>
        <taxon>Eukaryota</taxon>
        <taxon>Viridiplantae</taxon>
        <taxon>Streptophyta</taxon>
        <taxon>Embryophyta</taxon>
        <taxon>Bryophyta</taxon>
        <taxon>Bryophytina</taxon>
        <taxon>Bryopsida</taxon>
        <taxon>Dicranidae</taxon>
        <taxon>Pseudoditrichales</taxon>
        <taxon>Ditrichaceae</taxon>
        <taxon>Ceratodon</taxon>
    </lineage>
</organism>
<proteinExistence type="predicted"/>
<dbReference type="EMBL" id="CM026424">
    <property type="protein sequence ID" value="KAG0578894.1"/>
    <property type="molecule type" value="Genomic_DNA"/>
</dbReference>
<evidence type="ECO:0000313" key="2">
    <source>
        <dbReference type="Proteomes" id="UP000822688"/>
    </source>
</evidence>
<protein>
    <submittedName>
        <fullName evidence="1">Uncharacterized protein</fullName>
    </submittedName>
</protein>
<gene>
    <name evidence="1" type="ORF">KC19_4G057700</name>
</gene>
<reference evidence="1" key="1">
    <citation type="submission" date="2020-06" db="EMBL/GenBank/DDBJ databases">
        <title>WGS assembly of Ceratodon purpureus strain R40.</title>
        <authorList>
            <person name="Carey S.B."/>
            <person name="Jenkins J."/>
            <person name="Shu S."/>
            <person name="Lovell J.T."/>
            <person name="Sreedasyam A."/>
            <person name="Maumus F."/>
            <person name="Tiley G.P."/>
            <person name="Fernandez-Pozo N."/>
            <person name="Barry K."/>
            <person name="Chen C."/>
            <person name="Wang M."/>
            <person name="Lipzen A."/>
            <person name="Daum C."/>
            <person name="Saski C.A."/>
            <person name="Payton A.C."/>
            <person name="Mcbreen J.C."/>
            <person name="Conrad R.E."/>
            <person name="Kollar L.M."/>
            <person name="Olsson S."/>
            <person name="Huttunen S."/>
            <person name="Landis J.B."/>
            <person name="Wickett N.J."/>
            <person name="Johnson M.G."/>
            <person name="Rensing S.A."/>
            <person name="Grimwood J."/>
            <person name="Schmutz J."/>
            <person name="Mcdaniel S.F."/>
        </authorList>
    </citation>
    <scope>NUCLEOTIDE SEQUENCE</scope>
    <source>
        <strain evidence="1">R40</strain>
    </source>
</reference>
<dbReference type="AlphaFoldDB" id="A0A8T0I612"/>
<dbReference type="Proteomes" id="UP000822688">
    <property type="component" value="Chromosome 4"/>
</dbReference>
<sequence length="147" mass="17176">MSKFRGLFSVTALQWKAQVDKLSSVEVLLLSGWLFFTVVRRWCSAIADTCFFWAVTVGDDTELVEEDVDVVEQPIPVVHRGSTSGARESTEECWRQYFANPEYWWDNRGGKINTRAPDFKHKVTRKALWIDSYYTPHWVRIKLDEKP</sequence>
<comment type="caution">
    <text evidence="1">The sequence shown here is derived from an EMBL/GenBank/DDBJ whole genome shotgun (WGS) entry which is preliminary data.</text>
</comment>
<name>A0A8T0I612_CERPU</name>
<accession>A0A8T0I612</accession>
<evidence type="ECO:0000313" key="1">
    <source>
        <dbReference type="EMBL" id="KAG0578894.1"/>
    </source>
</evidence>